<feature type="compositionally biased region" description="Basic and acidic residues" evidence="1">
    <location>
        <begin position="886"/>
        <end position="905"/>
    </location>
</feature>
<feature type="region of interest" description="Disordered" evidence="1">
    <location>
        <begin position="859"/>
        <end position="905"/>
    </location>
</feature>
<name>A0A0D9QGE9_PLAFR</name>
<feature type="compositionally biased region" description="Polar residues" evidence="1">
    <location>
        <begin position="749"/>
        <end position="765"/>
    </location>
</feature>
<dbReference type="RefSeq" id="XP_012338601.1">
    <property type="nucleotide sequence ID" value="XM_012483178.1"/>
</dbReference>
<feature type="compositionally biased region" description="Polar residues" evidence="1">
    <location>
        <begin position="654"/>
        <end position="664"/>
    </location>
</feature>
<sequence length="905" mass="99817">MWDYLLVLWDDFIENKDNVGVKHDKRFQELFWKNVKHVWENFRTYVQSAPDGIADTFCDPGMKEQSGGEWNVEDKGICEMALIALRFKHGMSAMGVPMNREYKTNDEEKIDLYMRCILTNIFMKKIMGMNCLKRPGGKFAFNLVHGEITNVQVQSVGNVECEWRDAGEGGIRGIRAQDRTLWDIMERWFDRNKMLLRDGDVGVIGDACIVDNTAGKKRKKQEEMALPDLKKKVHENMQSVGEDMEEKVAEILPKVKQCAGSECIKKFLQQKKAAEEAKGKNKGTHAPSNVETGKETGQTRKETTADTIKAEVTAVISRNGDTGGNAGDGGGRGDDVNDDEGEAYRRRQNDDWNKWKEVLEDFKTYMETNKEHMDSYGANCYNVGWDDITVKKEYYMGQKVADVVRCRVMTLALGWANGWGPDNTIGSSGNTDAQERQNMRKCEVANIFGHLLRHKYCPTQQHWRRGVEYSRIEFRNMKSAAEGGIGHVGGPVIDGRCTACGYKGHERLSRAINWQVVDWLLHNAHILDGIDKIDGGEYCNMKWADYTPGKRQENDKNAVDDTKIHKIKQEQETIRTVATNKMDEVQEALEKKIQQKQAQDRTGKDKTSTNTKDTHSPKTPEKEKGKKAEGQSNGKNTEGPTDNRDKKQHDKADQTQTPGASSPSAAVGRADPSGAENGGSQPQAPASPVLPAPPSPPPPPQPPARPAATENAVGTEGAKGETGPTEPKAGSDARPAVPNGDTGEKSAKGENSTVHTHAAGTSNVPQGHGEGCPAEATTPEHLAALEACLDRERTKKSGDTENLDQDVPTRGTWVIHGGVPTSEVSTRISPTIDPTSIVPSGSSGTGKFVYPGNSVVHIGRSTHTPPRAHGARFLTQKKGKQKKKNILGDRGRDTTERGTQKPNDE</sequence>
<feature type="compositionally biased region" description="Pro residues" evidence="1">
    <location>
        <begin position="688"/>
        <end position="705"/>
    </location>
</feature>
<feature type="compositionally biased region" description="Basic residues" evidence="1">
    <location>
        <begin position="875"/>
        <end position="885"/>
    </location>
</feature>
<dbReference type="InterPro" id="IPR024290">
    <property type="entry name" value="SICA_extracell_a"/>
</dbReference>
<dbReference type="EMBL" id="KQ001793">
    <property type="protein sequence ID" value="KJP84791.1"/>
    <property type="molecule type" value="Genomic_DNA"/>
</dbReference>
<evidence type="ECO:0000256" key="1">
    <source>
        <dbReference type="SAM" id="MobiDB-lite"/>
    </source>
</evidence>
<feature type="compositionally biased region" description="Gly residues" evidence="1">
    <location>
        <begin position="321"/>
        <end position="330"/>
    </location>
</feature>
<organism evidence="3 4">
    <name type="scientific">Plasmodium fragile</name>
    <dbReference type="NCBI Taxonomy" id="5857"/>
    <lineage>
        <taxon>Eukaryota</taxon>
        <taxon>Sar</taxon>
        <taxon>Alveolata</taxon>
        <taxon>Apicomplexa</taxon>
        <taxon>Aconoidasida</taxon>
        <taxon>Haemosporida</taxon>
        <taxon>Plasmodiidae</taxon>
        <taxon>Plasmodium</taxon>
        <taxon>Plasmodium (Plasmodium)</taxon>
    </lineage>
</organism>
<evidence type="ECO:0000259" key="2">
    <source>
        <dbReference type="Pfam" id="PF12887"/>
    </source>
</evidence>
<keyword evidence="4" id="KW-1185">Reference proteome</keyword>
<dbReference type="Pfam" id="PF12887">
    <property type="entry name" value="SICA_alpha"/>
    <property type="match status" value="1"/>
</dbReference>
<feature type="compositionally biased region" description="Basic and acidic residues" evidence="1">
    <location>
        <begin position="292"/>
        <end position="304"/>
    </location>
</feature>
<feature type="region of interest" description="Disordered" evidence="1">
    <location>
        <begin position="276"/>
        <end position="340"/>
    </location>
</feature>
<evidence type="ECO:0000313" key="4">
    <source>
        <dbReference type="Proteomes" id="UP000054561"/>
    </source>
</evidence>
<dbReference type="VEuPathDB" id="PlasmoDB:AK88_05576"/>
<feature type="domain" description="Schizont-infected cell agglutination extracellular alpha" evidence="2">
    <location>
        <begin position="21"/>
        <end position="163"/>
    </location>
</feature>
<feature type="region of interest" description="Disordered" evidence="1">
    <location>
        <begin position="589"/>
        <end position="817"/>
    </location>
</feature>
<proteinExistence type="predicted"/>
<reference evidence="3 4" key="1">
    <citation type="submission" date="2014-03" db="EMBL/GenBank/DDBJ databases">
        <title>The Genome Sequence of Plasmodium fragile nilgiri.</title>
        <authorList>
            <consortium name="The Broad Institute Genomics Platform"/>
            <consortium name="The Broad Institute Genome Sequencing Center for Infectious Disease"/>
            <person name="Neafsey D."/>
            <person name="Duraisingh M."/>
            <person name="Young S.K."/>
            <person name="Zeng Q."/>
            <person name="Gargeya S."/>
            <person name="Abouelleil A."/>
            <person name="Alvarado L."/>
            <person name="Chapman S.B."/>
            <person name="Gainer-Dewar J."/>
            <person name="Goldberg J."/>
            <person name="Griggs A."/>
            <person name="Gujja S."/>
            <person name="Hansen M."/>
            <person name="Howarth C."/>
            <person name="Imamovic A."/>
            <person name="Larimer J."/>
            <person name="Pearson M."/>
            <person name="Poon T.W."/>
            <person name="Priest M."/>
            <person name="Roberts A."/>
            <person name="Saif S."/>
            <person name="Shea T."/>
            <person name="Sykes S."/>
            <person name="Wortman J."/>
            <person name="Nusbaum C."/>
            <person name="Birren B."/>
        </authorList>
    </citation>
    <scope>NUCLEOTIDE SEQUENCE [LARGE SCALE GENOMIC DNA]</scope>
    <source>
        <strain evidence="4">nilgiri</strain>
    </source>
</reference>
<dbReference type="Proteomes" id="UP000054561">
    <property type="component" value="Unassembled WGS sequence"/>
</dbReference>
<feature type="compositionally biased region" description="Basic and acidic residues" evidence="1">
    <location>
        <begin position="589"/>
        <end position="629"/>
    </location>
</feature>
<accession>A0A0D9QGE9</accession>
<dbReference type="GeneID" id="24270890"/>
<dbReference type="AlphaFoldDB" id="A0A0D9QGE9"/>
<feature type="compositionally biased region" description="Basic and acidic residues" evidence="1">
    <location>
        <begin position="788"/>
        <end position="799"/>
    </location>
</feature>
<feature type="compositionally biased region" description="Polar residues" evidence="1">
    <location>
        <begin position="630"/>
        <end position="640"/>
    </location>
</feature>
<evidence type="ECO:0000313" key="3">
    <source>
        <dbReference type="EMBL" id="KJP84791.1"/>
    </source>
</evidence>
<feature type="compositionally biased region" description="Basic and acidic residues" evidence="1">
    <location>
        <begin position="641"/>
        <end position="653"/>
    </location>
</feature>
<protein>
    <recommendedName>
        <fullName evidence="2">Schizont-infected cell agglutination extracellular alpha domain-containing protein</fullName>
    </recommendedName>
</protein>
<gene>
    <name evidence="3" type="ORF">AK88_05576</name>
</gene>